<feature type="compositionally biased region" description="Pro residues" evidence="5">
    <location>
        <begin position="277"/>
        <end position="290"/>
    </location>
</feature>
<keyword evidence="9" id="KW-1185">Reference proteome</keyword>
<protein>
    <recommendedName>
        <fullName evidence="2">protein-tyrosine-phosphatase</fullName>
        <ecNumber evidence="2">3.1.3.48</ecNumber>
    </recommendedName>
</protein>
<feature type="domain" description="Tyrosine specific protein phosphatases" evidence="7">
    <location>
        <begin position="74"/>
        <end position="133"/>
    </location>
</feature>
<dbReference type="Gene3D" id="3.90.190.10">
    <property type="entry name" value="Protein tyrosine phosphatase superfamily"/>
    <property type="match status" value="1"/>
</dbReference>
<proteinExistence type="inferred from homology"/>
<accession>A0ABQ7J5Z0</accession>
<dbReference type="PROSITE" id="PS50056">
    <property type="entry name" value="TYR_PHOSPHATASE_2"/>
    <property type="match status" value="1"/>
</dbReference>
<feature type="compositionally biased region" description="Polar residues" evidence="5">
    <location>
        <begin position="183"/>
        <end position="217"/>
    </location>
</feature>
<evidence type="ECO:0000256" key="1">
    <source>
        <dbReference type="ARBA" id="ARBA00008601"/>
    </source>
</evidence>
<evidence type="ECO:0000256" key="3">
    <source>
        <dbReference type="ARBA" id="ARBA00022801"/>
    </source>
</evidence>
<evidence type="ECO:0000313" key="8">
    <source>
        <dbReference type="EMBL" id="KAF8819344.1"/>
    </source>
</evidence>
<evidence type="ECO:0000256" key="5">
    <source>
        <dbReference type="SAM" id="MobiDB-lite"/>
    </source>
</evidence>
<dbReference type="InterPro" id="IPR000387">
    <property type="entry name" value="Tyr_Pase_dom"/>
</dbReference>
<comment type="similarity">
    <text evidence="1">Belongs to the protein-tyrosine phosphatase family. Non-receptor class dual specificity subfamily.</text>
</comment>
<dbReference type="Pfam" id="PF00782">
    <property type="entry name" value="DSPc"/>
    <property type="match status" value="1"/>
</dbReference>
<evidence type="ECO:0000259" key="7">
    <source>
        <dbReference type="PROSITE" id="PS50056"/>
    </source>
</evidence>
<evidence type="ECO:0000256" key="2">
    <source>
        <dbReference type="ARBA" id="ARBA00013064"/>
    </source>
</evidence>
<dbReference type="PROSITE" id="PS50054">
    <property type="entry name" value="TYR_PHOSPHATASE_DUAL"/>
    <property type="match status" value="1"/>
</dbReference>
<gene>
    <name evidence="8" type="ORF">IE077_004224</name>
</gene>
<organism evidence="8 9">
    <name type="scientific">Cardiosporidium cionae</name>
    <dbReference type="NCBI Taxonomy" id="476202"/>
    <lineage>
        <taxon>Eukaryota</taxon>
        <taxon>Sar</taxon>
        <taxon>Alveolata</taxon>
        <taxon>Apicomplexa</taxon>
        <taxon>Aconoidasida</taxon>
        <taxon>Nephromycida</taxon>
        <taxon>Cardiosporidium</taxon>
    </lineage>
</organism>
<evidence type="ECO:0000259" key="6">
    <source>
        <dbReference type="PROSITE" id="PS50054"/>
    </source>
</evidence>
<dbReference type="Proteomes" id="UP000823046">
    <property type="component" value="Unassembled WGS sequence"/>
</dbReference>
<feature type="region of interest" description="Disordered" evidence="5">
    <location>
        <begin position="183"/>
        <end position="290"/>
    </location>
</feature>
<dbReference type="InterPro" id="IPR029021">
    <property type="entry name" value="Prot-tyrosine_phosphatase-like"/>
</dbReference>
<comment type="caution">
    <text evidence="8">The sequence shown here is derived from an EMBL/GenBank/DDBJ whole genome shotgun (WGS) entry which is preliminary data.</text>
</comment>
<name>A0ABQ7J5Z0_9APIC</name>
<dbReference type="InterPro" id="IPR000340">
    <property type="entry name" value="Dual-sp_phosphatase_cat-dom"/>
</dbReference>
<keyword evidence="3" id="KW-0378">Hydrolase</keyword>
<feature type="compositionally biased region" description="Polar residues" evidence="5">
    <location>
        <begin position="243"/>
        <end position="268"/>
    </location>
</feature>
<dbReference type="PANTHER" id="PTHR10159:SF519">
    <property type="entry name" value="DUAL SPECIFICITY PROTEIN PHOSPHATASE MPK3"/>
    <property type="match status" value="1"/>
</dbReference>
<dbReference type="SUPFAM" id="SSF52799">
    <property type="entry name" value="(Phosphotyrosine protein) phosphatases II"/>
    <property type="match status" value="1"/>
</dbReference>
<dbReference type="CDD" id="cd14498">
    <property type="entry name" value="DSP"/>
    <property type="match status" value="1"/>
</dbReference>
<dbReference type="EC" id="3.1.3.48" evidence="2"/>
<dbReference type="InterPro" id="IPR020422">
    <property type="entry name" value="TYR_PHOSPHATASE_DUAL_dom"/>
</dbReference>
<keyword evidence="4" id="KW-0904">Protein phosphatase</keyword>
<dbReference type="EMBL" id="JADAQX010000806">
    <property type="protein sequence ID" value="KAF8819344.1"/>
    <property type="molecule type" value="Genomic_DNA"/>
</dbReference>
<dbReference type="PANTHER" id="PTHR10159">
    <property type="entry name" value="DUAL SPECIFICITY PROTEIN PHOSPHATASE"/>
    <property type="match status" value="1"/>
</dbReference>
<reference evidence="8 9" key="1">
    <citation type="journal article" date="2020" name="bioRxiv">
        <title>Metabolic contributions of an alphaproteobacterial endosymbiont in the apicomplexan Cardiosporidium cionae.</title>
        <authorList>
            <person name="Hunter E.S."/>
            <person name="Paight C.J."/>
            <person name="Lane C.E."/>
        </authorList>
    </citation>
    <scope>NUCLEOTIDE SEQUENCE [LARGE SCALE GENOMIC DNA]</scope>
    <source>
        <strain evidence="8">ESH_2018</strain>
    </source>
</reference>
<evidence type="ECO:0000313" key="9">
    <source>
        <dbReference type="Proteomes" id="UP000823046"/>
    </source>
</evidence>
<dbReference type="SMART" id="SM00195">
    <property type="entry name" value="DSPc"/>
    <property type="match status" value="1"/>
</dbReference>
<sequence>MFTRVDSDVFSWIFIGDREDAKNLSMIRAYNIKYVLNLTPKTGDGGVPNFHHRDPNITYCRIPLQDNASEKLSSHFEDSWQFCEKSRVREDGNLLVHCNRGISRSVAMVCAYLMKYFGVEFNTILQRIQLSRPIARPNDSFMQQLQTFDKELEECGRMTLSPAPNESKSSYLRIHSQSTRKSAFNRTELASLSPSSRTYDETNISADKKQSVQVSDSSLKRNRPMVGPTLPPWLSQKKKSRTDTLNSPQERSSLYNMDTSYLQPGSLNEKNDHHIVPSPPHKPIGPQLPS</sequence>
<evidence type="ECO:0000256" key="4">
    <source>
        <dbReference type="ARBA" id="ARBA00022912"/>
    </source>
</evidence>
<feature type="domain" description="Tyrosine-protein phosphatase" evidence="6">
    <location>
        <begin position="5"/>
        <end position="154"/>
    </location>
</feature>